<dbReference type="Proteomes" id="UP000828048">
    <property type="component" value="Chromosome 4"/>
</dbReference>
<dbReference type="EMBL" id="CM037154">
    <property type="protein sequence ID" value="KAH7861734.1"/>
    <property type="molecule type" value="Genomic_DNA"/>
</dbReference>
<gene>
    <name evidence="1" type="ORF">Vadar_030065</name>
</gene>
<reference evidence="1 2" key="1">
    <citation type="journal article" date="2021" name="Hortic Res">
        <title>High-quality reference genome and annotation aids understanding of berry development for evergreen blueberry (Vaccinium darrowii).</title>
        <authorList>
            <person name="Yu J."/>
            <person name="Hulse-Kemp A.M."/>
            <person name="Babiker E."/>
            <person name="Staton M."/>
        </authorList>
    </citation>
    <scope>NUCLEOTIDE SEQUENCE [LARGE SCALE GENOMIC DNA]</scope>
    <source>
        <strain evidence="2">cv. NJ 8807/NJ 8810</strain>
        <tissue evidence="1">Young leaf</tissue>
    </source>
</reference>
<protein>
    <submittedName>
        <fullName evidence="1">Uncharacterized protein</fullName>
    </submittedName>
</protein>
<accession>A0ACB7Z7E3</accession>
<name>A0ACB7Z7E3_9ERIC</name>
<proteinExistence type="predicted"/>
<organism evidence="1 2">
    <name type="scientific">Vaccinium darrowii</name>
    <dbReference type="NCBI Taxonomy" id="229202"/>
    <lineage>
        <taxon>Eukaryota</taxon>
        <taxon>Viridiplantae</taxon>
        <taxon>Streptophyta</taxon>
        <taxon>Embryophyta</taxon>
        <taxon>Tracheophyta</taxon>
        <taxon>Spermatophyta</taxon>
        <taxon>Magnoliopsida</taxon>
        <taxon>eudicotyledons</taxon>
        <taxon>Gunneridae</taxon>
        <taxon>Pentapetalae</taxon>
        <taxon>asterids</taxon>
        <taxon>Ericales</taxon>
        <taxon>Ericaceae</taxon>
        <taxon>Vaccinioideae</taxon>
        <taxon>Vaccinieae</taxon>
        <taxon>Vaccinium</taxon>
    </lineage>
</organism>
<sequence>MKSESGFGLGSGSGSPHSGNSLNKTKGLFGAAAETPNSDAEYVEKDAKGRYVRYNEILGRGAFKTVYKAFDVIDGIEVAWNRVRIDDVLQSPEDLEKLYSEVHLLKALKHENIIKFYDSWIDDKKKTVNMITELFTSGSLRQYRQKHKSVDMKAIKNWSRQILRGLAYLHSQNPPIIHRDLKCDNIFVNGNHGEIKIGDLGLATVMQQPTAKSVIGTPEFMAPELYEEEYNELVDIYSFGMCMLEMVTFEYPYNECKNPAQIYKKVTSGIKPVSLGKVNDPEVKIFIEKCLVPASHRLSAKELLEDPFLQSEALKGPCLDPLHLPTQLSRSLSTLNSGPLSMDIDPDCYHSVCTESNSLSPHPPVMEFQRMHQSNEFRLKGAKNDDNTVSLTLRIADSGGQVRNIHFEFYLDVDTALSVAGEMVEQLELADHDVPFIAEFIDYLIMRIVPGWKPSLDYNYNEAGSIRAVSPVPTNLNSIIYPWGTMLSELSTSPGEKGPFHKDGSYENFDEANTHVELNSSPSLAYLEDNESQASVGSEAMAQYSSTANDMIRQSVNCGILESFKDFSGYFADVGELYDEFKLKGNINAEEFMAGNDFEKNSDLSFVTGKDMSLNSCSSSLSISEKDQDQDVELKLELDAIEAQYQQWFHELSKMREEALETTRKRWMMKNKLSVH</sequence>
<evidence type="ECO:0000313" key="2">
    <source>
        <dbReference type="Proteomes" id="UP000828048"/>
    </source>
</evidence>
<keyword evidence="2" id="KW-1185">Reference proteome</keyword>
<evidence type="ECO:0000313" key="1">
    <source>
        <dbReference type="EMBL" id="KAH7861734.1"/>
    </source>
</evidence>
<comment type="caution">
    <text evidence="1">The sequence shown here is derived from an EMBL/GenBank/DDBJ whole genome shotgun (WGS) entry which is preliminary data.</text>
</comment>